<reference evidence="1 2" key="1">
    <citation type="submission" date="2016-02" db="EMBL/GenBank/DDBJ databases">
        <title>Genome analysis of coral dinoflagellate symbionts highlights evolutionary adaptations to a symbiotic lifestyle.</title>
        <authorList>
            <person name="Aranda M."/>
            <person name="Li Y."/>
            <person name="Liew Y.J."/>
            <person name="Baumgarten S."/>
            <person name="Simakov O."/>
            <person name="Wilson M."/>
            <person name="Piel J."/>
            <person name="Ashoor H."/>
            <person name="Bougouffa S."/>
            <person name="Bajic V.B."/>
            <person name="Ryu T."/>
            <person name="Ravasi T."/>
            <person name="Bayer T."/>
            <person name="Micklem G."/>
            <person name="Kim H."/>
            <person name="Bhak J."/>
            <person name="Lajeunesse T.C."/>
            <person name="Voolstra C.R."/>
        </authorList>
    </citation>
    <scope>NUCLEOTIDE SEQUENCE [LARGE SCALE GENOMIC DNA]</scope>
    <source>
        <strain evidence="1 2">CCMP2467</strain>
    </source>
</reference>
<dbReference type="Proteomes" id="UP000186817">
    <property type="component" value="Unassembled WGS sequence"/>
</dbReference>
<comment type="caution">
    <text evidence="1">The sequence shown here is derived from an EMBL/GenBank/DDBJ whole genome shotgun (WGS) entry which is preliminary data.</text>
</comment>
<feature type="non-terminal residue" evidence="1">
    <location>
        <position position="1"/>
    </location>
</feature>
<proteinExistence type="predicted"/>
<sequence>VLRPLLKDSLPATPTAGLAGEDMKSHFCL</sequence>
<evidence type="ECO:0000313" key="2">
    <source>
        <dbReference type="Proteomes" id="UP000186817"/>
    </source>
</evidence>
<dbReference type="EMBL" id="LSRX01007532">
    <property type="protein sequence ID" value="OLP72086.1"/>
    <property type="molecule type" value="Genomic_DNA"/>
</dbReference>
<name>A0A1Q9BQE0_SYMMI</name>
<evidence type="ECO:0000313" key="1">
    <source>
        <dbReference type="EMBL" id="OLP72086.1"/>
    </source>
</evidence>
<accession>A0A1Q9BQE0</accession>
<organism evidence="1 2">
    <name type="scientific">Symbiodinium microadriaticum</name>
    <name type="common">Dinoflagellate</name>
    <name type="synonym">Zooxanthella microadriatica</name>
    <dbReference type="NCBI Taxonomy" id="2951"/>
    <lineage>
        <taxon>Eukaryota</taxon>
        <taxon>Sar</taxon>
        <taxon>Alveolata</taxon>
        <taxon>Dinophyceae</taxon>
        <taxon>Suessiales</taxon>
        <taxon>Symbiodiniaceae</taxon>
        <taxon>Symbiodinium</taxon>
    </lineage>
</organism>
<gene>
    <name evidence="1" type="ORF">AK812_SmicGene48294</name>
</gene>
<protein>
    <submittedName>
        <fullName evidence="1">Uncharacterized protein</fullName>
    </submittedName>
</protein>
<dbReference type="AlphaFoldDB" id="A0A1Q9BQE0"/>
<keyword evidence="2" id="KW-1185">Reference proteome</keyword>